<keyword evidence="2" id="KW-1133">Transmembrane helix</keyword>
<comment type="caution">
    <text evidence="5">The sequence shown here is derived from an EMBL/GenBank/DDBJ whole genome shotgun (WGS) entry which is preliminary data.</text>
</comment>
<dbReference type="Pfam" id="PF13967">
    <property type="entry name" value="RSN1_TM"/>
    <property type="match status" value="2"/>
</dbReference>
<organism evidence="5 6">
    <name type="scientific">Actinidia rufa</name>
    <dbReference type="NCBI Taxonomy" id="165716"/>
    <lineage>
        <taxon>Eukaryota</taxon>
        <taxon>Viridiplantae</taxon>
        <taxon>Streptophyta</taxon>
        <taxon>Embryophyta</taxon>
        <taxon>Tracheophyta</taxon>
        <taxon>Spermatophyta</taxon>
        <taxon>Magnoliopsida</taxon>
        <taxon>eudicotyledons</taxon>
        <taxon>Gunneridae</taxon>
        <taxon>Pentapetalae</taxon>
        <taxon>asterids</taxon>
        <taxon>Ericales</taxon>
        <taxon>Actinidiaceae</taxon>
        <taxon>Actinidia</taxon>
    </lineage>
</organism>
<evidence type="ECO:0000256" key="1">
    <source>
        <dbReference type="SAM" id="MobiDB-lite"/>
    </source>
</evidence>
<feature type="region of interest" description="Disordered" evidence="1">
    <location>
        <begin position="342"/>
        <end position="364"/>
    </location>
</feature>
<protein>
    <submittedName>
        <fullName evidence="5">Early-responsive to dehydration stress protein</fullName>
    </submittedName>
</protein>
<dbReference type="PANTHER" id="PTHR13018">
    <property type="entry name" value="PROBABLE MEMBRANE PROTEIN DUF221-RELATED"/>
    <property type="match status" value="1"/>
</dbReference>
<dbReference type="InterPro" id="IPR027815">
    <property type="entry name" value="CSC1/OSCA1-like_cyt"/>
</dbReference>
<dbReference type="AlphaFoldDB" id="A0A7J0G5M8"/>
<proteinExistence type="predicted"/>
<dbReference type="PANTHER" id="PTHR13018:SF100">
    <property type="entry name" value="CSC1-LIKE PROTEIN ERD4"/>
    <property type="match status" value="1"/>
</dbReference>
<dbReference type="InterPro" id="IPR032880">
    <property type="entry name" value="CSC1/OSCA1-like_N"/>
</dbReference>
<sequence length="364" mass="40897">MDFSSFLTSLGTSFVIFVILMLLFSWLSGKPGNKVIYYPNRILRGMDPWEGESRTRNPIAWIREALSSTERETSSSCPVLIPLSTSCSSQQVCLCSHSRFLLLGIFVLSGIVLLPVLLPVAATDKTGKETNETSKGSFSDLDKLSMGHVKVGSSRLWAFMIATYWVSFVAYYLLWKAYHHVSDLRAAALTSPEVRGEQFAIIVRDIPPPTEDQTRKEQVDTYFKTIYPDTFYRSMVVTDNHEVNKIWEDLEGYKKKLVRAEAIYADSKKTGKPEGIKPTHKTGFLGIFGSKVDSIEFYNEKINELIPKLEAEQKVTLREKTAILSFGLLYQQGNCSHCSSESTCSNGRHMDNHGCSRAPPNDMA</sequence>
<feature type="domain" description="CSC1/OSCA1-like N-terminal transmembrane" evidence="3">
    <location>
        <begin position="101"/>
        <end position="176"/>
    </location>
</feature>
<feature type="domain" description="CSC1/OSCA1-like cytosolic" evidence="4">
    <location>
        <begin position="198"/>
        <end position="327"/>
    </location>
</feature>
<evidence type="ECO:0000259" key="3">
    <source>
        <dbReference type="Pfam" id="PF13967"/>
    </source>
</evidence>
<reference evidence="5 6" key="1">
    <citation type="submission" date="2019-07" db="EMBL/GenBank/DDBJ databases">
        <title>De Novo Assembly of kiwifruit Actinidia rufa.</title>
        <authorList>
            <person name="Sugita-Konishi S."/>
            <person name="Sato K."/>
            <person name="Mori E."/>
            <person name="Abe Y."/>
            <person name="Kisaki G."/>
            <person name="Hamano K."/>
            <person name="Suezawa K."/>
            <person name="Otani M."/>
            <person name="Fukuda T."/>
            <person name="Manabe T."/>
            <person name="Gomi K."/>
            <person name="Tabuchi M."/>
            <person name="Akimitsu K."/>
            <person name="Kataoka I."/>
        </authorList>
    </citation>
    <scope>NUCLEOTIDE SEQUENCE [LARGE SCALE GENOMIC DNA]</scope>
    <source>
        <strain evidence="6">cv. Fuchu</strain>
    </source>
</reference>
<dbReference type="GO" id="GO:0005227">
    <property type="term" value="F:calcium-activated cation channel activity"/>
    <property type="evidence" value="ECO:0007669"/>
    <property type="project" value="InterPro"/>
</dbReference>
<feature type="domain" description="CSC1/OSCA1-like N-terminal transmembrane" evidence="3">
    <location>
        <begin position="5"/>
        <end position="75"/>
    </location>
</feature>
<gene>
    <name evidence="5" type="ORF">Acr_18g0002490</name>
</gene>
<accession>A0A7J0G5M8</accession>
<dbReference type="Pfam" id="PF14703">
    <property type="entry name" value="PHM7_cyt"/>
    <property type="match status" value="1"/>
</dbReference>
<dbReference type="Proteomes" id="UP000585474">
    <property type="component" value="Unassembled WGS sequence"/>
</dbReference>
<keyword evidence="6" id="KW-1185">Reference proteome</keyword>
<keyword evidence="2" id="KW-0812">Transmembrane</keyword>
<evidence type="ECO:0000259" key="4">
    <source>
        <dbReference type="Pfam" id="PF14703"/>
    </source>
</evidence>
<dbReference type="OrthoDB" id="1689567at2759"/>
<feature type="transmembrane region" description="Helical" evidence="2">
    <location>
        <begin position="6"/>
        <end position="27"/>
    </location>
</feature>
<dbReference type="InterPro" id="IPR045122">
    <property type="entry name" value="Csc1-like"/>
</dbReference>
<evidence type="ECO:0000313" key="6">
    <source>
        <dbReference type="Proteomes" id="UP000585474"/>
    </source>
</evidence>
<dbReference type="GO" id="GO:0005886">
    <property type="term" value="C:plasma membrane"/>
    <property type="evidence" value="ECO:0007669"/>
    <property type="project" value="TreeGrafter"/>
</dbReference>
<evidence type="ECO:0000256" key="2">
    <source>
        <dbReference type="SAM" id="Phobius"/>
    </source>
</evidence>
<keyword evidence="2" id="KW-0472">Membrane</keyword>
<dbReference type="EMBL" id="BJWL01000018">
    <property type="protein sequence ID" value="GFZ06079.1"/>
    <property type="molecule type" value="Genomic_DNA"/>
</dbReference>
<name>A0A7J0G5M8_9ERIC</name>
<feature type="transmembrane region" description="Helical" evidence="2">
    <location>
        <begin position="156"/>
        <end position="175"/>
    </location>
</feature>
<evidence type="ECO:0000313" key="5">
    <source>
        <dbReference type="EMBL" id="GFZ06079.1"/>
    </source>
</evidence>
<feature type="transmembrane region" description="Helical" evidence="2">
    <location>
        <begin position="100"/>
        <end position="122"/>
    </location>
</feature>